<name>J2MUA3_PSEFQ</name>
<dbReference type="CDD" id="cd07007">
    <property type="entry name" value="cupin_CapF-like_C"/>
    <property type="match status" value="1"/>
</dbReference>
<dbReference type="eggNOG" id="COG0451">
    <property type="taxonomic scope" value="Bacteria"/>
</dbReference>
<dbReference type="PANTHER" id="PTHR43245">
    <property type="entry name" value="BIFUNCTIONAL POLYMYXIN RESISTANCE PROTEIN ARNA"/>
    <property type="match status" value="1"/>
</dbReference>
<evidence type="ECO:0000313" key="3">
    <source>
        <dbReference type="EMBL" id="EJL04697.1"/>
    </source>
</evidence>
<dbReference type="InterPro" id="IPR001509">
    <property type="entry name" value="Epimerase_deHydtase"/>
</dbReference>
<comment type="caution">
    <text evidence="3">The sequence shown here is derived from an EMBL/GenBank/DDBJ whole genome shotgun (WGS) entry which is preliminary data.</text>
</comment>
<evidence type="ECO:0000259" key="1">
    <source>
        <dbReference type="Pfam" id="PF01370"/>
    </source>
</evidence>
<dbReference type="Gene3D" id="2.60.120.10">
    <property type="entry name" value="Jelly Rolls"/>
    <property type="match status" value="1"/>
</dbReference>
<dbReference type="AlphaFoldDB" id="J2MUA3"/>
<dbReference type="eggNOG" id="COG1898">
    <property type="taxonomic scope" value="Bacteria"/>
</dbReference>
<feature type="domain" description="NAD-dependent epimerase/dehydratase" evidence="1">
    <location>
        <begin position="3"/>
        <end position="190"/>
    </location>
</feature>
<reference evidence="3" key="1">
    <citation type="journal article" date="2012" name="PLoS Genet.">
        <title>Comparative Genomics of Plant-Associated Pseudomonas spp.: Insights into Diversity and Inheritance of Traits Involved in Multitrophic Interactions.</title>
        <authorList>
            <person name="Loper J.E."/>
            <person name="Hassan K.A."/>
            <person name="Mavrodi D.V."/>
            <person name="Davis E.W.II."/>
            <person name="Lim C.K."/>
            <person name="Shaffer B.T."/>
            <person name="Elbourne L.D."/>
            <person name="Stockwell V.O."/>
            <person name="Hartney S.L."/>
            <person name="Breakwell K."/>
            <person name="Henkels M.D."/>
            <person name="Tetu S.G."/>
            <person name="Rangel L.I."/>
            <person name="Kidarsa T.A."/>
            <person name="Wilson N.L."/>
            <person name="van de Mortel J.E."/>
            <person name="Song C."/>
            <person name="Blumhagen R."/>
            <person name="Radune D."/>
            <person name="Hostetler J.B."/>
            <person name="Brinkac L.M."/>
            <person name="Durkin A.S."/>
            <person name="Kluepfel D.A."/>
            <person name="Wechter W.P."/>
            <person name="Anderson A.J."/>
            <person name="Kim Y.C."/>
            <person name="Pierson L.S.III."/>
            <person name="Pierson E.A."/>
            <person name="Lindow S.E."/>
            <person name="Kobayashi D.Y."/>
            <person name="Raaijmakers J.M."/>
            <person name="Weller D.M."/>
            <person name="Thomashow L.S."/>
            <person name="Allen A.E."/>
            <person name="Paulsen I.T."/>
        </authorList>
    </citation>
    <scope>NUCLEOTIDE SEQUENCE [LARGE SCALE GENOMIC DNA]</scope>
    <source>
        <strain evidence="3">Q2-87</strain>
    </source>
</reference>
<dbReference type="Pfam" id="PF01370">
    <property type="entry name" value="Epimerase"/>
    <property type="match status" value="1"/>
</dbReference>
<dbReference type="Gene3D" id="3.40.50.720">
    <property type="entry name" value="NAD(P)-binding Rossmann-like Domain"/>
    <property type="match status" value="1"/>
</dbReference>
<dbReference type="InterPro" id="IPR036291">
    <property type="entry name" value="NAD(P)-bd_dom_sf"/>
</dbReference>
<dbReference type="InterPro" id="IPR050177">
    <property type="entry name" value="Lipid_A_modif_metabolic_enz"/>
</dbReference>
<dbReference type="InterPro" id="IPR014710">
    <property type="entry name" value="RmlC-like_jellyroll"/>
</dbReference>
<dbReference type="SUPFAM" id="SSF51735">
    <property type="entry name" value="NAD(P)-binding Rossmann-fold domains"/>
    <property type="match status" value="1"/>
</dbReference>
<gene>
    <name evidence="3" type="primary">wbjC</name>
    <name evidence="3" type="ORF">PflQ2_3846</name>
</gene>
<sequence length="372" mass="41405">MKILITGANGFIGRNLISHFSVKSDVEVLSFTRNDSIASLPSLIDQVDFIFHLAGINRPQDPLDFQKGNTDLTGVLCDAIRKRGRPVPVVYTSSIQAPLDNPYGSSKLGAEQLLRDLQNDTGSPVHIFRLPNVFGKWARPNYNSAVATFCHNIAHGLPISINDPSAALKLTYVDDVVQCFMDVLEGRREGTPFVEVVPQYDTTVGALAEQLESFRDSRYTMISERVGAGLCRALYSTYLSYLSPDQFTYEVPRHVDPRGAFVEMLKTKDSGQFSYFTAHPGITRGGHYHHSKTEKFLVIKGTACFRFRHIVSGEFYELTTTGERSEIVETVPGWTHDITNIGTDEMIVLLWANEIFDRSAPDTYALPVGTEA</sequence>
<evidence type="ECO:0000259" key="2">
    <source>
        <dbReference type="Pfam" id="PF14667"/>
    </source>
</evidence>
<dbReference type="Pfam" id="PF14667">
    <property type="entry name" value="Polysacc_synt_C"/>
    <property type="match status" value="1"/>
</dbReference>
<proteinExistence type="predicted"/>
<dbReference type="RefSeq" id="WP_003183864.1">
    <property type="nucleotide sequence ID" value="NZ_CM001558.1"/>
</dbReference>
<dbReference type="HOGENOM" id="CLU_063221_0_0_6"/>
<dbReference type="EMBL" id="AGBM01000001">
    <property type="protein sequence ID" value="EJL04697.1"/>
    <property type="molecule type" value="Genomic_DNA"/>
</dbReference>
<dbReference type="SUPFAM" id="SSF51182">
    <property type="entry name" value="RmlC-like cupins"/>
    <property type="match status" value="1"/>
</dbReference>
<protein>
    <submittedName>
        <fullName evidence="3">UDP-2-acetamido-2,6-dideoxy-L-lyxo-4-hexulose 4-reductase WbjC</fullName>
    </submittedName>
</protein>
<dbReference type="InterPro" id="IPR029303">
    <property type="entry name" value="CapF_C"/>
</dbReference>
<dbReference type="Proteomes" id="UP000007289">
    <property type="component" value="Chromosome"/>
</dbReference>
<feature type="domain" description="Capsular polysaccharide assembling protein CapF C-terminal" evidence="2">
    <location>
        <begin position="254"/>
        <end position="364"/>
    </location>
</feature>
<accession>J2MUA3</accession>
<dbReference type="InterPro" id="IPR011051">
    <property type="entry name" value="RmlC_Cupin_sf"/>
</dbReference>
<organism evidence="3">
    <name type="scientific">Pseudomonas fluorescens (strain Q2-87)</name>
    <dbReference type="NCBI Taxonomy" id="1038922"/>
    <lineage>
        <taxon>Bacteria</taxon>
        <taxon>Pseudomonadati</taxon>
        <taxon>Pseudomonadota</taxon>
        <taxon>Gammaproteobacteria</taxon>
        <taxon>Pseudomonadales</taxon>
        <taxon>Pseudomonadaceae</taxon>
        <taxon>Pseudomonas</taxon>
    </lineage>
</organism>
<dbReference type="NCBIfam" id="NF047837">
    <property type="entry name" value="UDPAcbARedWbcJ"/>
    <property type="match status" value="1"/>
</dbReference>
<dbReference type="PANTHER" id="PTHR43245:SF55">
    <property type="entry name" value="NAD(P)-BINDING DOMAIN-CONTAINING PROTEIN"/>
    <property type="match status" value="1"/>
</dbReference>
<dbReference type="PATRIC" id="fig|1038922.3.peg.1669"/>